<name>A0A1Q2CFR8_9ACTN</name>
<organism evidence="1 2">
    <name type="scientific">Tessaracoccus flavus</name>
    <dbReference type="NCBI Taxonomy" id="1610493"/>
    <lineage>
        <taxon>Bacteria</taxon>
        <taxon>Bacillati</taxon>
        <taxon>Actinomycetota</taxon>
        <taxon>Actinomycetes</taxon>
        <taxon>Propionibacteriales</taxon>
        <taxon>Propionibacteriaceae</taxon>
        <taxon>Tessaracoccus</taxon>
    </lineage>
</organism>
<dbReference type="PANTHER" id="PTHR12526">
    <property type="entry name" value="GLYCOSYLTRANSFERASE"/>
    <property type="match status" value="1"/>
</dbReference>
<dbReference type="EMBL" id="CP019605">
    <property type="protein sequence ID" value="AQP44959.1"/>
    <property type="molecule type" value="Genomic_DNA"/>
</dbReference>
<reference evidence="1 2" key="1">
    <citation type="journal article" date="2016" name="Int. J. Syst. Evol. Microbiol.">
        <title>Tessaracoccus flavus sp. nov., isolated from the drainage system of a lindane-producing factory.</title>
        <authorList>
            <person name="Kumari R."/>
            <person name="Singh P."/>
            <person name="Schumann P."/>
            <person name="Lal R."/>
        </authorList>
    </citation>
    <scope>NUCLEOTIDE SEQUENCE [LARGE SCALE GENOMIC DNA]</scope>
    <source>
        <strain evidence="1 2">RP1T</strain>
    </source>
</reference>
<gene>
    <name evidence="1" type="ORF">RPIT_09305</name>
</gene>
<dbReference type="KEGG" id="tfl:RPIT_09305"/>
<dbReference type="STRING" id="1610493.RPIT_09305"/>
<keyword evidence="1" id="KW-0808">Transferase</keyword>
<dbReference type="RefSeq" id="WP_077342547.1">
    <property type="nucleotide sequence ID" value="NZ_CP019605.1"/>
</dbReference>
<accession>A0A1Q2CFR8</accession>
<dbReference type="Gene3D" id="3.40.50.2000">
    <property type="entry name" value="Glycogen Phosphorylase B"/>
    <property type="match status" value="2"/>
</dbReference>
<dbReference type="Pfam" id="PF13439">
    <property type="entry name" value="Glyco_transf_4"/>
    <property type="match status" value="1"/>
</dbReference>
<evidence type="ECO:0000313" key="2">
    <source>
        <dbReference type="Proteomes" id="UP000188324"/>
    </source>
</evidence>
<sequence length="359" mass="38663">MIRRIAVIAGSRYPIRAPFAGGMESITWHLVEGMRRRGVPITLFAAPGSDPQLQAETIEVEPLVLSDAARADVAMPPEKTLREHHAYLQVMLELGRRDLDVVHNNSLHYLPIVMAELLSAPMVTTLHTPPTPWLEPAARIANAADIRYAAVSAATAEQWSGIVEATVIPNGVDLDQWAYGDGGDSLVWTGRIVPEKAPHLAIAIAEATGRRLRIAGPRPDPGYWGTFIKPHLGDLVTYEGHLTGHQLAELIGTSAAALVTPVWDEPYGLVAAEALACGTPVLAIARGGLPEVVGHDCGRLIEPGTEEAMIAAGASLLSETMALPRAAARRHAVEHCSLNVMIDRYLALYEELSTRRRSA</sequence>
<evidence type="ECO:0000313" key="1">
    <source>
        <dbReference type="EMBL" id="AQP44959.1"/>
    </source>
</evidence>
<dbReference type="OrthoDB" id="9809227at2"/>
<dbReference type="Pfam" id="PF00534">
    <property type="entry name" value="Glycos_transf_1"/>
    <property type="match status" value="1"/>
</dbReference>
<dbReference type="PANTHER" id="PTHR12526:SF595">
    <property type="entry name" value="BLL5217 PROTEIN"/>
    <property type="match status" value="1"/>
</dbReference>
<proteinExistence type="predicted"/>
<dbReference type="GO" id="GO:0016757">
    <property type="term" value="F:glycosyltransferase activity"/>
    <property type="evidence" value="ECO:0007669"/>
    <property type="project" value="InterPro"/>
</dbReference>
<dbReference type="CDD" id="cd03802">
    <property type="entry name" value="GT4_AviGT4-like"/>
    <property type="match status" value="1"/>
</dbReference>
<keyword evidence="2" id="KW-1185">Reference proteome</keyword>
<dbReference type="AlphaFoldDB" id="A0A1Q2CFR8"/>
<dbReference type="SUPFAM" id="SSF53756">
    <property type="entry name" value="UDP-Glycosyltransferase/glycogen phosphorylase"/>
    <property type="match status" value="1"/>
</dbReference>
<protein>
    <submittedName>
        <fullName evidence="1">Glycosyl transferase family 1</fullName>
    </submittedName>
</protein>
<dbReference type="InterPro" id="IPR028098">
    <property type="entry name" value="Glyco_trans_4-like_N"/>
</dbReference>
<dbReference type="Proteomes" id="UP000188324">
    <property type="component" value="Chromosome"/>
</dbReference>
<dbReference type="InterPro" id="IPR001296">
    <property type="entry name" value="Glyco_trans_1"/>
</dbReference>